<feature type="domain" description="MOSC" evidence="2">
    <location>
        <begin position="195"/>
        <end position="361"/>
    </location>
</feature>
<dbReference type="GO" id="GO:0003824">
    <property type="term" value="F:catalytic activity"/>
    <property type="evidence" value="ECO:0007669"/>
    <property type="project" value="InterPro"/>
</dbReference>
<dbReference type="PROSITE" id="PS51340">
    <property type="entry name" value="MOSC"/>
    <property type="match status" value="1"/>
</dbReference>
<dbReference type="InterPro" id="IPR005302">
    <property type="entry name" value="MoCF_Sase_C"/>
</dbReference>
<organism evidence="3">
    <name type="scientific">Talaromyces marneffei PM1</name>
    <dbReference type="NCBI Taxonomy" id="1077442"/>
    <lineage>
        <taxon>Eukaryota</taxon>
        <taxon>Fungi</taxon>
        <taxon>Dikarya</taxon>
        <taxon>Ascomycota</taxon>
        <taxon>Pezizomycotina</taxon>
        <taxon>Eurotiomycetes</taxon>
        <taxon>Eurotiomycetidae</taxon>
        <taxon>Eurotiales</taxon>
        <taxon>Trichocomaceae</taxon>
        <taxon>Talaromyces</taxon>
        <taxon>Talaromyces sect. Talaromyces</taxon>
    </lineage>
</organism>
<reference evidence="3" key="1">
    <citation type="journal article" date="2014" name="PLoS Genet.">
        <title>Signature Gene Expression Reveals Novel Clues to the Molecular Mechanisms of Dimorphic Transition in Penicillium marneffei.</title>
        <authorList>
            <person name="Yang E."/>
            <person name="Wang G."/>
            <person name="Cai J."/>
            <person name="Woo P.C."/>
            <person name="Lau S.K."/>
            <person name="Yuen K.-Y."/>
            <person name="Chow W.-N."/>
            <person name="Lin X."/>
        </authorList>
    </citation>
    <scope>NUCLEOTIDE SEQUENCE [LARGE SCALE GENOMIC DNA]</scope>
    <source>
        <strain evidence="3">PM1</strain>
    </source>
</reference>
<dbReference type="EMBL" id="JPOX01000019">
    <property type="protein sequence ID" value="KFX46316.1"/>
    <property type="molecule type" value="Genomic_DNA"/>
</dbReference>
<comment type="caution">
    <text evidence="3">The sequence shown here is derived from an EMBL/GenBank/DDBJ whole genome shotgun (WGS) entry which is preliminary data.</text>
</comment>
<dbReference type="InterPro" id="IPR005303">
    <property type="entry name" value="MOCOS_middle"/>
</dbReference>
<name>A0A093VHZ4_TALMA</name>
<dbReference type="SUPFAM" id="SSF50800">
    <property type="entry name" value="PK beta-barrel domain-like"/>
    <property type="match status" value="1"/>
</dbReference>
<dbReference type="SUPFAM" id="SSF141673">
    <property type="entry name" value="MOSC N-terminal domain-like"/>
    <property type="match status" value="1"/>
</dbReference>
<sequence length="371" mass="42374">MDLENMSIRSLPLPPFTILCAIAVVILSWILVTFPPTPLRRLLSTSMLQRLVKGHFRERKVYDIIELRVYPVKSCRGISIRKTNMQMHGLDLDRQWMFVDAKTHQFLTIRENPRMTLIKTTISEDGKYLILSVGDEQVRIDAYPSQEYLTKNLKLVPVKIWSDNTDGYMYGPEVNDVFSRFLGQEVRLVYKGPTDRILAANAKPELLGRTQSTYFPDEMPLLIASDASITELNSRLTEKGEKAITIERFRPNIIVSGNQPWSEDSWHTVQIASPPSSSSSNTAPGEKEQKPIIIDVVARCARCQVPNVDPTTAEKHKREPWNTLMSYRRVDEGSKYKPCFGMHSVPRNEGEIEVGMQLEVLIETDKHKITN</sequence>
<dbReference type="AlphaFoldDB" id="A0A093VHZ4"/>
<feature type="transmembrane region" description="Helical" evidence="1">
    <location>
        <begin position="12"/>
        <end position="34"/>
    </location>
</feature>
<keyword evidence="1" id="KW-1133">Transmembrane helix</keyword>
<protein>
    <submittedName>
        <fullName evidence="3">Uncharacterized protein YcbX</fullName>
    </submittedName>
</protein>
<gene>
    <name evidence="3" type="ORF">GQ26_0190630</name>
</gene>
<dbReference type="PANTHER" id="PTHR14237">
    <property type="entry name" value="MOLYBDOPTERIN COFACTOR SULFURASE MOSC"/>
    <property type="match status" value="1"/>
</dbReference>
<dbReference type="GO" id="GO:0030170">
    <property type="term" value="F:pyridoxal phosphate binding"/>
    <property type="evidence" value="ECO:0007669"/>
    <property type="project" value="InterPro"/>
</dbReference>
<dbReference type="eggNOG" id="KOG2362">
    <property type="taxonomic scope" value="Eukaryota"/>
</dbReference>
<dbReference type="Pfam" id="PF03473">
    <property type="entry name" value="MOSC"/>
    <property type="match status" value="1"/>
</dbReference>
<dbReference type="Pfam" id="PF03476">
    <property type="entry name" value="MOSC_N"/>
    <property type="match status" value="1"/>
</dbReference>
<evidence type="ECO:0000313" key="3">
    <source>
        <dbReference type="EMBL" id="KFX46316.1"/>
    </source>
</evidence>
<keyword evidence="1" id="KW-0472">Membrane</keyword>
<evidence type="ECO:0000259" key="2">
    <source>
        <dbReference type="PROSITE" id="PS51340"/>
    </source>
</evidence>
<dbReference type="PANTHER" id="PTHR14237:SF19">
    <property type="entry name" value="MITOCHONDRIAL AMIDOXIME REDUCING COMPONENT 1"/>
    <property type="match status" value="1"/>
</dbReference>
<proteinExistence type="predicted"/>
<accession>A0A093VHZ4</accession>
<dbReference type="InterPro" id="IPR011037">
    <property type="entry name" value="Pyrv_Knase-like_insert_dom_sf"/>
</dbReference>
<dbReference type="GO" id="GO:0030151">
    <property type="term" value="F:molybdenum ion binding"/>
    <property type="evidence" value="ECO:0007669"/>
    <property type="project" value="InterPro"/>
</dbReference>
<keyword evidence="1" id="KW-0812">Transmembrane</keyword>
<evidence type="ECO:0000256" key="1">
    <source>
        <dbReference type="SAM" id="Phobius"/>
    </source>
</evidence>
<dbReference type="HOGENOM" id="CLU_028286_1_1_1"/>